<dbReference type="PANTHER" id="PTHR10209:SF123">
    <property type="entry name" value="FE2OG DIOXYGENASE DOMAIN-CONTAINING PROTEIN"/>
    <property type="match status" value="1"/>
</dbReference>
<name>A0AAW0KHJ6_QUESU</name>
<feature type="domain" description="Fe2OG dioxygenase" evidence="7">
    <location>
        <begin position="312"/>
        <end position="406"/>
    </location>
</feature>
<dbReference type="Gene3D" id="2.60.120.330">
    <property type="entry name" value="B-lactam Antibiotic, Isopenicillin N Synthase, Chain"/>
    <property type="match status" value="1"/>
</dbReference>
<dbReference type="EMBL" id="PKMF04000300">
    <property type="protein sequence ID" value="KAK7838729.1"/>
    <property type="molecule type" value="Genomic_DNA"/>
</dbReference>
<comment type="caution">
    <text evidence="8">The sequence shown here is derived from an EMBL/GenBank/DDBJ whole genome shotgun (WGS) entry which is preliminary data.</text>
</comment>
<dbReference type="Proteomes" id="UP000237347">
    <property type="component" value="Unassembled WGS sequence"/>
</dbReference>
<dbReference type="Pfam" id="PF03171">
    <property type="entry name" value="2OG-FeII_Oxy"/>
    <property type="match status" value="1"/>
</dbReference>
<keyword evidence="3 6" id="KW-0479">Metal-binding</keyword>
<accession>A0AAW0KHJ6</accession>
<keyword evidence="5 6" id="KW-0408">Iron</keyword>
<dbReference type="FunFam" id="2.60.120.330:FF:000005">
    <property type="entry name" value="1-aminocyclopropane-1-carboxylate oxidase homolog 1"/>
    <property type="match status" value="1"/>
</dbReference>
<evidence type="ECO:0000256" key="1">
    <source>
        <dbReference type="ARBA" id="ARBA00001962"/>
    </source>
</evidence>
<dbReference type="InterPro" id="IPR027443">
    <property type="entry name" value="IPNS-like_sf"/>
</dbReference>
<reference evidence="8 9" key="1">
    <citation type="journal article" date="2018" name="Sci. Data">
        <title>The draft genome sequence of cork oak.</title>
        <authorList>
            <person name="Ramos A.M."/>
            <person name="Usie A."/>
            <person name="Barbosa P."/>
            <person name="Barros P.M."/>
            <person name="Capote T."/>
            <person name="Chaves I."/>
            <person name="Simoes F."/>
            <person name="Abreu I."/>
            <person name="Carrasquinho I."/>
            <person name="Faro C."/>
            <person name="Guimaraes J.B."/>
            <person name="Mendonca D."/>
            <person name="Nobrega F."/>
            <person name="Rodrigues L."/>
            <person name="Saibo N.J.M."/>
            <person name="Varela M.C."/>
            <person name="Egas C."/>
            <person name="Matos J."/>
            <person name="Miguel C.M."/>
            <person name="Oliveira M.M."/>
            <person name="Ricardo C.P."/>
            <person name="Goncalves S."/>
        </authorList>
    </citation>
    <scope>NUCLEOTIDE SEQUENCE [LARGE SCALE GENOMIC DNA]</scope>
    <source>
        <strain evidence="9">cv. HL8</strain>
    </source>
</reference>
<evidence type="ECO:0000259" key="7">
    <source>
        <dbReference type="PROSITE" id="PS51471"/>
    </source>
</evidence>
<comment type="cofactor">
    <cofactor evidence="1">
        <name>Fe cation</name>
        <dbReference type="ChEBI" id="CHEBI:24875"/>
    </cofactor>
</comment>
<proteinExistence type="inferred from homology"/>
<dbReference type="PROSITE" id="PS51471">
    <property type="entry name" value="FE2OG_OXY"/>
    <property type="match status" value="1"/>
</dbReference>
<evidence type="ECO:0000256" key="6">
    <source>
        <dbReference type="RuleBase" id="RU003682"/>
    </source>
</evidence>
<evidence type="ECO:0000256" key="4">
    <source>
        <dbReference type="ARBA" id="ARBA00023002"/>
    </source>
</evidence>
<evidence type="ECO:0000313" key="9">
    <source>
        <dbReference type="Proteomes" id="UP000237347"/>
    </source>
</evidence>
<sequence>MGLSKHTDATFLTVVLQDGWPSSPLSKSMGRCYPQSGITGSEPGRHDAGKEICRVLAQNVCPRISIVFFRTHFKEGDTHRMYGPIKKFLSKEKPLVYRETTLREFAELESKYDRNTELKAFDDSKAGVKGLVDVGLDKIPRIFIHEQHKLVENSGKVSNSGIPIIDLEGLGKDASLHNEIINKVQYASEKWGFFQVINHGIPVSVLDEMIDGIRRFHEQDLEVKKQLYSRDYTQKVIYNSNFDLYQAQAANWRDTLSCVLAPHPPSPEELPNVCRDIVIDFSNKVMRLGVTLFELLSEALGLNPSHLKDIGCAEGLFFLGHYYPACPEPELTWGTSAHSDSSFLTVLLQDKIGGLQVLHENQWVDVNPIPGALLISNDRFISVNHRVFAKNVGPRISVASFFRTHLPPENASRLYGPIKELLSEETPSKYRETTMKEFVSHYYMKGLNGIPALDHFKL</sequence>
<evidence type="ECO:0000256" key="2">
    <source>
        <dbReference type="ARBA" id="ARBA00008056"/>
    </source>
</evidence>
<comment type="similarity">
    <text evidence="2 6">Belongs to the iron/ascorbate-dependent oxidoreductase family.</text>
</comment>
<dbReference type="Pfam" id="PF14226">
    <property type="entry name" value="DIOX_N"/>
    <property type="match status" value="1"/>
</dbReference>
<dbReference type="PANTHER" id="PTHR10209">
    <property type="entry name" value="OXIDOREDUCTASE, 2OG-FE II OXYGENASE FAMILY PROTEIN"/>
    <property type="match status" value="1"/>
</dbReference>
<dbReference type="GO" id="GO:0046872">
    <property type="term" value="F:metal ion binding"/>
    <property type="evidence" value="ECO:0007669"/>
    <property type="project" value="UniProtKB-KW"/>
</dbReference>
<keyword evidence="4 6" id="KW-0560">Oxidoreductase</keyword>
<dbReference type="SUPFAM" id="SSF51197">
    <property type="entry name" value="Clavaminate synthase-like"/>
    <property type="match status" value="1"/>
</dbReference>
<evidence type="ECO:0000256" key="3">
    <source>
        <dbReference type="ARBA" id="ARBA00022723"/>
    </source>
</evidence>
<dbReference type="GO" id="GO:0051213">
    <property type="term" value="F:dioxygenase activity"/>
    <property type="evidence" value="ECO:0007669"/>
    <property type="project" value="UniProtKB-ARBA"/>
</dbReference>
<organism evidence="8 9">
    <name type="scientific">Quercus suber</name>
    <name type="common">Cork oak</name>
    <dbReference type="NCBI Taxonomy" id="58331"/>
    <lineage>
        <taxon>Eukaryota</taxon>
        <taxon>Viridiplantae</taxon>
        <taxon>Streptophyta</taxon>
        <taxon>Embryophyta</taxon>
        <taxon>Tracheophyta</taxon>
        <taxon>Spermatophyta</taxon>
        <taxon>Magnoliopsida</taxon>
        <taxon>eudicotyledons</taxon>
        <taxon>Gunneridae</taxon>
        <taxon>Pentapetalae</taxon>
        <taxon>rosids</taxon>
        <taxon>fabids</taxon>
        <taxon>Fagales</taxon>
        <taxon>Fagaceae</taxon>
        <taxon>Quercus</taxon>
    </lineage>
</organism>
<evidence type="ECO:0000313" key="8">
    <source>
        <dbReference type="EMBL" id="KAK7838729.1"/>
    </source>
</evidence>
<gene>
    <name evidence="8" type="ORF">CFP56_019283</name>
</gene>
<keyword evidence="9" id="KW-1185">Reference proteome</keyword>
<dbReference type="AlphaFoldDB" id="A0AAW0KHJ6"/>
<evidence type="ECO:0000256" key="5">
    <source>
        <dbReference type="ARBA" id="ARBA00023004"/>
    </source>
</evidence>
<dbReference type="InterPro" id="IPR044861">
    <property type="entry name" value="IPNS-like_FE2OG_OXY"/>
</dbReference>
<protein>
    <submittedName>
        <fullName evidence="8">1-aminocyclopropane-1-carboxylate oxidase like protein 1</fullName>
    </submittedName>
</protein>
<dbReference type="InterPro" id="IPR005123">
    <property type="entry name" value="Oxoglu/Fe-dep_dioxygenase_dom"/>
</dbReference>
<dbReference type="InterPro" id="IPR026992">
    <property type="entry name" value="DIOX_N"/>
</dbReference>